<dbReference type="Gene3D" id="1.10.287.540">
    <property type="entry name" value="Helix hairpin bin"/>
    <property type="match status" value="1"/>
</dbReference>
<dbReference type="Gene3D" id="3.30.70.60">
    <property type="match status" value="1"/>
</dbReference>
<proteinExistence type="predicted"/>
<evidence type="ECO:0000313" key="2">
    <source>
        <dbReference type="EMBL" id="SEG81805.1"/>
    </source>
</evidence>
<evidence type="ECO:0000313" key="3">
    <source>
        <dbReference type="Proteomes" id="UP000236745"/>
    </source>
</evidence>
<dbReference type="EMBL" id="FNVQ01000005">
    <property type="protein sequence ID" value="SEG81805.1"/>
    <property type="molecule type" value="Genomic_DNA"/>
</dbReference>
<dbReference type="AlphaFoldDB" id="A0A1H6DAQ6"/>
<gene>
    <name evidence="2" type="ORF">SAMN05444390_105261</name>
</gene>
<organism evidence="2 3">
    <name type="scientific">Marinobacterium lutimaris</name>
    <dbReference type="NCBI Taxonomy" id="568106"/>
    <lineage>
        <taxon>Bacteria</taxon>
        <taxon>Pseudomonadati</taxon>
        <taxon>Pseudomonadota</taxon>
        <taxon>Gammaproteobacteria</taxon>
        <taxon>Oceanospirillales</taxon>
        <taxon>Oceanospirillaceae</taxon>
        <taxon>Marinobacterium</taxon>
    </lineage>
</organism>
<protein>
    <submittedName>
        <fullName evidence="2">Type IV pilus assembly protein PilO</fullName>
    </submittedName>
</protein>
<dbReference type="InterPro" id="IPR007445">
    <property type="entry name" value="PilO"/>
</dbReference>
<reference evidence="2 3" key="1">
    <citation type="submission" date="2016-10" db="EMBL/GenBank/DDBJ databases">
        <authorList>
            <person name="de Groot N.N."/>
        </authorList>
    </citation>
    <scope>NUCLEOTIDE SEQUENCE [LARGE SCALE GENOMIC DNA]</scope>
    <source>
        <strain evidence="2 3">DSM 22012</strain>
    </source>
</reference>
<dbReference type="PIRSF" id="PIRSF016482">
    <property type="entry name" value="PilO"/>
    <property type="match status" value="1"/>
</dbReference>
<accession>A0A1H6DAQ6</accession>
<dbReference type="InterPro" id="IPR014717">
    <property type="entry name" value="Transl_elong_EF1B/ribsomal_bS6"/>
</dbReference>
<keyword evidence="1" id="KW-1133">Transmembrane helix</keyword>
<sequence length="203" mass="22499">MSMNLDGLKNAFRGFDPNDMDINSAGTWPVGVKAVVYLLLFSAIVGAGIYFIVVDKHKAVELEVRNEIDLKQEFESKAFQVANLPALRKQMADVEGRFAELLRQLPTDKEVPGLLEDITAIGRNAGLSIDSIALQAERKSQFYVELPISIQVRGTYHQMGEFVSGVAAIKRIVTLHDYSIRPSGGNELSMSISAKTYRYDDTN</sequence>
<dbReference type="PANTHER" id="PTHR39555:SF1">
    <property type="entry name" value="TYPE IV PILUS INNER MEMBRANE COMPONENT PILO"/>
    <property type="match status" value="1"/>
</dbReference>
<dbReference type="PANTHER" id="PTHR39555">
    <property type="entry name" value="FIMBRIAL ASSEMBLY PROTEIN PILO-LIKE PROTEIN-RELATED"/>
    <property type="match status" value="1"/>
</dbReference>
<dbReference type="Pfam" id="PF04350">
    <property type="entry name" value="PilO"/>
    <property type="match status" value="1"/>
</dbReference>
<keyword evidence="1" id="KW-0812">Transmembrane</keyword>
<evidence type="ECO:0000256" key="1">
    <source>
        <dbReference type="SAM" id="Phobius"/>
    </source>
</evidence>
<keyword evidence="1" id="KW-0472">Membrane</keyword>
<dbReference type="GO" id="GO:0043683">
    <property type="term" value="P:type IV pilus assembly"/>
    <property type="evidence" value="ECO:0007669"/>
    <property type="project" value="InterPro"/>
</dbReference>
<feature type="transmembrane region" description="Helical" evidence="1">
    <location>
        <begin position="34"/>
        <end position="53"/>
    </location>
</feature>
<dbReference type="Proteomes" id="UP000236745">
    <property type="component" value="Unassembled WGS sequence"/>
</dbReference>
<name>A0A1H6DAQ6_9GAMM</name>
<keyword evidence="3" id="KW-1185">Reference proteome</keyword>
<dbReference type="GO" id="GO:0043107">
    <property type="term" value="P:type IV pilus-dependent motility"/>
    <property type="evidence" value="ECO:0007669"/>
    <property type="project" value="InterPro"/>
</dbReference>